<name>A0A0K2T7S7_LEPSM</name>
<feature type="compositionally biased region" description="Low complexity" evidence="13">
    <location>
        <begin position="367"/>
        <end position="382"/>
    </location>
</feature>
<evidence type="ECO:0000256" key="12">
    <source>
        <dbReference type="RuleBase" id="RU000304"/>
    </source>
</evidence>
<feature type="region of interest" description="Disordered" evidence="13">
    <location>
        <begin position="356"/>
        <end position="402"/>
    </location>
</feature>
<evidence type="ECO:0000256" key="11">
    <source>
        <dbReference type="PROSITE-ProRule" id="PRU10141"/>
    </source>
</evidence>
<evidence type="ECO:0000256" key="8">
    <source>
        <dbReference type="ARBA" id="ARBA00023015"/>
    </source>
</evidence>
<dbReference type="PROSITE" id="PS00107">
    <property type="entry name" value="PROTEIN_KINASE_ATP"/>
    <property type="match status" value="1"/>
</dbReference>
<keyword evidence="4" id="KW-0808">Transferase</keyword>
<dbReference type="PANTHER" id="PTHR24056">
    <property type="entry name" value="CELL DIVISION PROTEIN KINASE"/>
    <property type="match status" value="1"/>
</dbReference>
<dbReference type="PANTHER" id="PTHR24056:SF233">
    <property type="entry name" value="CYCLIN-DEPENDENT KINASE 9"/>
    <property type="match status" value="1"/>
</dbReference>
<evidence type="ECO:0000256" key="5">
    <source>
        <dbReference type="ARBA" id="ARBA00022741"/>
    </source>
</evidence>
<evidence type="ECO:0000313" key="15">
    <source>
        <dbReference type="EMBL" id="CDW21516.1"/>
    </source>
</evidence>
<comment type="subcellular location">
    <subcellularLocation>
        <location evidence="1">Nucleus</location>
    </subcellularLocation>
</comment>
<proteinExistence type="inferred from homology"/>
<keyword evidence="8" id="KW-0805">Transcription regulation</keyword>
<comment type="similarity">
    <text evidence="2">Belongs to the protein kinase superfamily. CMGC Ser/Thr protein kinase family. CDC2/CDKX subfamily.</text>
</comment>
<evidence type="ECO:0000256" key="7">
    <source>
        <dbReference type="ARBA" id="ARBA00022840"/>
    </source>
</evidence>
<evidence type="ECO:0000256" key="1">
    <source>
        <dbReference type="ARBA" id="ARBA00004123"/>
    </source>
</evidence>
<evidence type="ECO:0000256" key="13">
    <source>
        <dbReference type="SAM" id="MobiDB-lite"/>
    </source>
</evidence>
<dbReference type="AlphaFoldDB" id="A0A0K2T7S7"/>
<accession>A0A0K2T7S7</accession>
<evidence type="ECO:0000256" key="10">
    <source>
        <dbReference type="ARBA" id="ARBA00023242"/>
    </source>
</evidence>
<keyword evidence="6 15" id="KW-0418">Kinase</keyword>
<dbReference type="GO" id="GO:0008353">
    <property type="term" value="F:RNA polymerase II CTD heptapeptide repeat kinase activity"/>
    <property type="evidence" value="ECO:0007669"/>
    <property type="project" value="TreeGrafter"/>
</dbReference>
<evidence type="ECO:0000256" key="3">
    <source>
        <dbReference type="ARBA" id="ARBA00022527"/>
    </source>
</evidence>
<dbReference type="FunFam" id="3.30.200.20:FF:000227">
    <property type="entry name" value="Cyclin-dependent kinase 9"/>
    <property type="match status" value="1"/>
</dbReference>
<keyword evidence="9" id="KW-0804">Transcription</keyword>
<dbReference type="KEGG" id="lsm:121115591"/>
<keyword evidence="5 11" id="KW-0547">Nucleotide-binding</keyword>
<dbReference type="SMART" id="SM00220">
    <property type="entry name" value="S_TKc"/>
    <property type="match status" value="1"/>
</dbReference>
<dbReference type="Pfam" id="PF00069">
    <property type="entry name" value="Pkinase"/>
    <property type="match status" value="1"/>
</dbReference>
<keyword evidence="3 12" id="KW-0723">Serine/threonine-protein kinase</keyword>
<dbReference type="RefSeq" id="XP_040565605.1">
    <property type="nucleotide sequence ID" value="XM_040709671.2"/>
</dbReference>
<evidence type="ECO:0000256" key="2">
    <source>
        <dbReference type="ARBA" id="ARBA00006485"/>
    </source>
</evidence>
<dbReference type="InterPro" id="IPR011009">
    <property type="entry name" value="Kinase-like_dom_sf"/>
</dbReference>
<evidence type="ECO:0000259" key="14">
    <source>
        <dbReference type="PROSITE" id="PS50011"/>
    </source>
</evidence>
<dbReference type="Gene3D" id="1.10.510.10">
    <property type="entry name" value="Transferase(Phosphotransferase) domain 1"/>
    <property type="match status" value="1"/>
</dbReference>
<dbReference type="InterPro" id="IPR008271">
    <property type="entry name" value="Ser/Thr_kinase_AS"/>
</dbReference>
<feature type="domain" description="Protein kinase" evidence="14">
    <location>
        <begin position="32"/>
        <end position="327"/>
    </location>
</feature>
<feature type="binding site" evidence="11">
    <location>
        <position position="62"/>
    </location>
    <ligand>
        <name>ATP</name>
        <dbReference type="ChEBI" id="CHEBI:30616"/>
    </ligand>
</feature>
<dbReference type="CDD" id="cd07865">
    <property type="entry name" value="STKc_CDK9"/>
    <property type="match status" value="1"/>
</dbReference>
<dbReference type="FunFam" id="1.10.510.10:FF:000203">
    <property type="entry name" value="Cyclin-dependent kinase 9"/>
    <property type="match status" value="1"/>
</dbReference>
<dbReference type="GO" id="GO:0005634">
    <property type="term" value="C:nucleus"/>
    <property type="evidence" value="ECO:0007669"/>
    <property type="project" value="UniProtKB-SubCell"/>
</dbReference>
<evidence type="ECO:0000256" key="6">
    <source>
        <dbReference type="ARBA" id="ARBA00022777"/>
    </source>
</evidence>
<dbReference type="Gene3D" id="3.30.200.20">
    <property type="entry name" value="Phosphorylase Kinase, domain 1"/>
    <property type="match status" value="1"/>
</dbReference>
<keyword evidence="7 11" id="KW-0067">ATP-binding</keyword>
<evidence type="ECO:0000256" key="9">
    <source>
        <dbReference type="ARBA" id="ARBA00023163"/>
    </source>
</evidence>
<dbReference type="PROSITE" id="PS50011">
    <property type="entry name" value="PROTEIN_KINASE_DOM"/>
    <property type="match status" value="1"/>
</dbReference>
<dbReference type="EMBL" id="HACA01004155">
    <property type="protein sequence ID" value="CDW21516.1"/>
    <property type="molecule type" value="Transcribed_RNA"/>
</dbReference>
<reference evidence="15" key="1">
    <citation type="submission" date="2014-05" db="EMBL/GenBank/DDBJ databases">
        <authorList>
            <person name="Chronopoulou M."/>
        </authorList>
    </citation>
    <scope>NUCLEOTIDE SEQUENCE</scope>
    <source>
        <tissue evidence="15">Whole organism</tissue>
    </source>
</reference>
<evidence type="ECO:0000256" key="4">
    <source>
        <dbReference type="ARBA" id="ARBA00022679"/>
    </source>
</evidence>
<dbReference type="GO" id="GO:0004693">
    <property type="term" value="F:cyclin-dependent protein serine/threonine kinase activity"/>
    <property type="evidence" value="ECO:0007669"/>
    <property type="project" value="TreeGrafter"/>
</dbReference>
<dbReference type="OrthoDB" id="204883at2759"/>
<dbReference type="GO" id="GO:0005524">
    <property type="term" value="F:ATP binding"/>
    <property type="evidence" value="ECO:0007669"/>
    <property type="project" value="UniProtKB-UniRule"/>
</dbReference>
<dbReference type="SUPFAM" id="SSF56112">
    <property type="entry name" value="Protein kinase-like (PK-like)"/>
    <property type="match status" value="1"/>
</dbReference>
<dbReference type="InterPro" id="IPR050108">
    <property type="entry name" value="CDK"/>
</dbReference>
<dbReference type="InterPro" id="IPR000719">
    <property type="entry name" value="Prot_kinase_dom"/>
</dbReference>
<dbReference type="InterPro" id="IPR017441">
    <property type="entry name" value="Protein_kinase_ATP_BS"/>
</dbReference>
<dbReference type="PROSITE" id="PS00108">
    <property type="entry name" value="PROTEIN_KINASE_ST"/>
    <property type="match status" value="1"/>
</dbReference>
<sequence>MSASSSSRGGGDPTLVYIESYDFPYCAEVSKYEKLAKIGQGTFGEVFKARDKKVKNKLVALKKVLMENEKEGFPITALREIRILQLLRHENIVNLIEICRSRATSFNRHKSTFYLVFDFCEHDLAGLLSNFNVKFSLGEIKKVMQQLLNGLYYIHSNKIIHRDMKAANVLISKQGKLKLADFGLARAISINKGPNRYTNRVVTLWYRPPELLLGERNYGPPVDLWGAGCIMAEMWTRSPIMQGNTEQHQLTLIAQLCGAITPDVWPGVENLELYNKLEIPKNQKRRVKERLKPYVKDQYAVDLLDKLLCLCPTKRLDADTALNHDFFWTDPMPLELEKMLSQHNQSMFEFLAPRRLSGTHRGPHPQTASGTTGSNNTGAPNNQMHRNRSHQPPPEGFMDRVF</sequence>
<protein>
    <submittedName>
        <fullName evidence="15">Cyclindependent kinase 9like [Bombus impatiens]</fullName>
    </submittedName>
</protein>
<organism evidence="15">
    <name type="scientific">Lepeophtheirus salmonis</name>
    <name type="common">Salmon louse</name>
    <name type="synonym">Caligus salmonis</name>
    <dbReference type="NCBI Taxonomy" id="72036"/>
    <lineage>
        <taxon>Eukaryota</taxon>
        <taxon>Metazoa</taxon>
        <taxon>Ecdysozoa</taxon>
        <taxon>Arthropoda</taxon>
        <taxon>Crustacea</taxon>
        <taxon>Multicrustacea</taxon>
        <taxon>Hexanauplia</taxon>
        <taxon>Copepoda</taxon>
        <taxon>Siphonostomatoida</taxon>
        <taxon>Caligidae</taxon>
        <taxon>Lepeophtheirus</taxon>
    </lineage>
</organism>
<keyword evidence="10" id="KW-0539">Nucleus</keyword>
<dbReference type="GeneID" id="121115591"/>